<dbReference type="EMBL" id="JASCZI010183195">
    <property type="protein sequence ID" value="MED6189146.1"/>
    <property type="molecule type" value="Genomic_DNA"/>
</dbReference>
<comment type="caution">
    <text evidence="2">The sequence shown here is derived from an EMBL/GenBank/DDBJ whole genome shotgun (WGS) entry which is preliminary data.</text>
</comment>
<keyword evidence="3" id="KW-1185">Reference proteome</keyword>
<protein>
    <submittedName>
        <fullName evidence="2">Uncharacterized protein</fullName>
    </submittedName>
</protein>
<evidence type="ECO:0000256" key="1">
    <source>
        <dbReference type="SAM" id="MobiDB-lite"/>
    </source>
</evidence>
<feature type="region of interest" description="Disordered" evidence="1">
    <location>
        <begin position="141"/>
        <end position="170"/>
    </location>
</feature>
<evidence type="ECO:0000313" key="3">
    <source>
        <dbReference type="Proteomes" id="UP001341840"/>
    </source>
</evidence>
<dbReference type="Proteomes" id="UP001341840">
    <property type="component" value="Unassembled WGS sequence"/>
</dbReference>
<feature type="compositionally biased region" description="Gly residues" evidence="1">
    <location>
        <begin position="98"/>
        <end position="108"/>
    </location>
</feature>
<reference evidence="2 3" key="1">
    <citation type="journal article" date="2023" name="Plants (Basel)">
        <title>Bridging the Gap: Combining Genomics and Transcriptomics Approaches to Understand Stylosanthes scabra, an Orphan Legume from the Brazilian Caatinga.</title>
        <authorList>
            <person name="Ferreira-Neto J.R.C."/>
            <person name="da Silva M.D."/>
            <person name="Binneck E."/>
            <person name="de Melo N.F."/>
            <person name="da Silva R.H."/>
            <person name="de Melo A.L.T.M."/>
            <person name="Pandolfi V."/>
            <person name="Bustamante F.O."/>
            <person name="Brasileiro-Vidal A.C."/>
            <person name="Benko-Iseppon A.M."/>
        </authorList>
    </citation>
    <scope>NUCLEOTIDE SEQUENCE [LARGE SCALE GENOMIC DNA]</scope>
    <source>
        <tissue evidence="2">Leaves</tissue>
    </source>
</reference>
<evidence type="ECO:0000313" key="2">
    <source>
        <dbReference type="EMBL" id="MED6189146.1"/>
    </source>
</evidence>
<organism evidence="2 3">
    <name type="scientific">Stylosanthes scabra</name>
    <dbReference type="NCBI Taxonomy" id="79078"/>
    <lineage>
        <taxon>Eukaryota</taxon>
        <taxon>Viridiplantae</taxon>
        <taxon>Streptophyta</taxon>
        <taxon>Embryophyta</taxon>
        <taxon>Tracheophyta</taxon>
        <taxon>Spermatophyta</taxon>
        <taxon>Magnoliopsida</taxon>
        <taxon>eudicotyledons</taxon>
        <taxon>Gunneridae</taxon>
        <taxon>Pentapetalae</taxon>
        <taxon>rosids</taxon>
        <taxon>fabids</taxon>
        <taxon>Fabales</taxon>
        <taxon>Fabaceae</taxon>
        <taxon>Papilionoideae</taxon>
        <taxon>50 kb inversion clade</taxon>
        <taxon>dalbergioids sensu lato</taxon>
        <taxon>Dalbergieae</taxon>
        <taxon>Pterocarpus clade</taxon>
        <taxon>Stylosanthes</taxon>
    </lineage>
</organism>
<gene>
    <name evidence="2" type="ORF">PIB30_092967</name>
</gene>
<dbReference type="InterPro" id="IPR044519">
    <property type="entry name" value="ARF_GAP_AGD6/7"/>
</dbReference>
<sequence>MSRLKVGNRVGFLLRQTPLCHGWETIVGLLSTYILRETVDEVGGRDGESPLLRGKPPLSSTGGGGGGGSRWDSWDNDDGFGSRNDIRGNQSTIDVRGFSGGGAGGGGAPSRSRSTEDIYTRSEYEAFAANKDSFFAQKMAENESRPEGLPPSQGRKYVEFGSSPAPSQRNINPQNDYLSVVSQGIGKLSLVTASAAQSAANVVQASTKDFTAKAFSTQF</sequence>
<dbReference type="PANTHER" id="PTHR47021">
    <property type="entry name" value="ADP-RIBOSYLATION FACTOR GTPASE-ACTIVATING PROTEIN AGD6-RELATED"/>
    <property type="match status" value="1"/>
</dbReference>
<proteinExistence type="predicted"/>
<feature type="region of interest" description="Disordered" evidence="1">
    <location>
        <begin position="43"/>
        <end position="116"/>
    </location>
</feature>
<dbReference type="PANTHER" id="PTHR47021:SF4">
    <property type="entry name" value="ADP-RIBOSYLATION FACTOR GTPASE-ACTIVATING PROTEIN AGD6-RELATED"/>
    <property type="match status" value="1"/>
</dbReference>
<accession>A0ABU6WW73</accession>
<name>A0ABU6WW73_9FABA</name>